<evidence type="ECO:0000259" key="14">
    <source>
        <dbReference type="Pfam" id="PF00586"/>
    </source>
</evidence>
<keyword evidence="7 13" id="KW-0658">Purine biosynthesis</keyword>
<dbReference type="PANTHER" id="PTHR10520:SF12">
    <property type="entry name" value="TRIFUNCTIONAL PURINE BIOSYNTHETIC PROTEIN ADENOSINE-3"/>
    <property type="match status" value="1"/>
</dbReference>
<dbReference type="EMBL" id="LK391969">
    <property type="protein sequence ID" value="CEF25803.1"/>
    <property type="molecule type" value="Genomic_DNA"/>
</dbReference>
<dbReference type="InterPro" id="IPR036921">
    <property type="entry name" value="PurM-like_N_sf"/>
</dbReference>
<keyword evidence="6 13" id="KW-0547">Nucleotide-binding</keyword>
<evidence type="ECO:0000256" key="4">
    <source>
        <dbReference type="ARBA" id="ARBA00020367"/>
    </source>
</evidence>
<evidence type="ECO:0000256" key="9">
    <source>
        <dbReference type="ARBA" id="ARBA00031908"/>
    </source>
</evidence>
<keyword evidence="13" id="KW-0963">Cytoplasm</keyword>
<dbReference type="InterPro" id="IPR004733">
    <property type="entry name" value="PurM_cligase"/>
</dbReference>
<dbReference type="SUPFAM" id="SSF55326">
    <property type="entry name" value="PurM N-terminal domain-like"/>
    <property type="match status" value="1"/>
</dbReference>
<feature type="domain" description="PurM-like C-terminal" evidence="15">
    <location>
        <begin position="180"/>
        <end position="341"/>
    </location>
</feature>
<dbReference type="EC" id="6.3.3.1" evidence="3 13"/>
<keyword evidence="8 13" id="KW-0067">ATP-binding</keyword>
<dbReference type="CDD" id="cd02196">
    <property type="entry name" value="PurM"/>
    <property type="match status" value="1"/>
</dbReference>
<sequence length="355" mass="36964">MSSQKPAKPSISYKDAGVDIDAGNALVDRIKHVAKRTARPEVMGGLGGFGALCEIPAGYRQPVLVSGTDGVGTKLRLAMDLNKHDQIGIDLVAMCVNDLVVCGAEPLFFLDYYATGKLNVDVAAQVVTGIGAGCELAGCALVGGETAEMPGMYEGDDYDLAGFCVGVVEKADIIDGTKVQPGDVLLALPSSGPHSNGYSLIRKIIEVAGADIGSVQLDGQPLTELLMAPTRIYVKALLQLIKQTGAVKAMAHITGGGLLENIPRVLPAGASASIDLSSWQRPAVFNWLQEQGNVDETEMHRVLNCGVGMVICVAADQADAALQVLQDAGEQPWVIGSIETADASGEAVVLRNGRG</sequence>
<feature type="domain" description="PurM-like N-terminal" evidence="14">
    <location>
        <begin position="63"/>
        <end position="168"/>
    </location>
</feature>
<dbReference type="FunFam" id="3.30.1330.10:FF:000001">
    <property type="entry name" value="Phosphoribosylformylglycinamidine cyclo-ligase"/>
    <property type="match status" value="1"/>
</dbReference>
<reference evidence="16" key="1">
    <citation type="submission" date="2014-07" db="EMBL/GenBank/DDBJ databases">
        <authorList>
            <person name="Urmite Genomes Urmite Genomes"/>
        </authorList>
    </citation>
    <scope>NUCLEOTIDE SEQUENCE</scope>
    <source>
        <strain evidence="16">12M76_air</strain>
    </source>
</reference>
<dbReference type="AlphaFoldDB" id="A0A078MC89"/>
<dbReference type="RefSeq" id="WP_044498355.1">
    <property type="nucleotide sequence ID" value="NZ_LK391969.1"/>
</dbReference>
<proteinExistence type="inferred from homology"/>
<dbReference type="FunFam" id="3.90.650.10:FF:000001">
    <property type="entry name" value="Phosphoribosylformylglycinamidine cyclo-ligase"/>
    <property type="match status" value="1"/>
</dbReference>
<name>A0A078MC89_9PSED</name>
<protein>
    <recommendedName>
        <fullName evidence="4 13">Phosphoribosylformylglycinamidine cyclo-ligase</fullName>
        <ecNumber evidence="3 13">6.3.3.1</ecNumber>
    </recommendedName>
    <alternativeName>
        <fullName evidence="10 13">AIR synthase</fullName>
    </alternativeName>
    <alternativeName>
        <fullName evidence="11 13">AIRS</fullName>
    </alternativeName>
    <alternativeName>
        <fullName evidence="9 13">Phosphoribosyl-aminoimidazole synthetase</fullName>
    </alternativeName>
</protein>
<evidence type="ECO:0000256" key="7">
    <source>
        <dbReference type="ARBA" id="ARBA00022755"/>
    </source>
</evidence>
<evidence type="ECO:0000256" key="13">
    <source>
        <dbReference type="HAMAP-Rule" id="MF_00741"/>
    </source>
</evidence>
<evidence type="ECO:0000259" key="15">
    <source>
        <dbReference type="Pfam" id="PF02769"/>
    </source>
</evidence>
<dbReference type="OrthoDB" id="9777881at2"/>
<dbReference type="Gene3D" id="3.30.1330.10">
    <property type="entry name" value="PurM-like, N-terminal domain"/>
    <property type="match status" value="1"/>
</dbReference>
<dbReference type="InterPro" id="IPR016188">
    <property type="entry name" value="PurM-like_N"/>
</dbReference>
<dbReference type="GO" id="GO:0004637">
    <property type="term" value="F:phosphoribosylamine-glycine ligase activity"/>
    <property type="evidence" value="ECO:0007669"/>
    <property type="project" value="TreeGrafter"/>
</dbReference>
<dbReference type="PANTHER" id="PTHR10520">
    <property type="entry name" value="TRIFUNCTIONAL PURINE BIOSYNTHETIC PROTEIN ADENOSINE-3-RELATED"/>
    <property type="match status" value="1"/>
</dbReference>
<gene>
    <name evidence="13 16" type="primary">purM</name>
    <name evidence="16" type="ORF">BN1049_00720</name>
</gene>
<evidence type="ECO:0000256" key="2">
    <source>
        <dbReference type="ARBA" id="ARBA00010280"/>
    </source>
</evidence>
<evidence type="ECO:0000313" key="16">
    <source>
        <dbReference type="EMBL" id="CEA02326.1"/>
    </source>
</evidence>
<dbReference type="SUPFAM" id="SSF56042">
    <property type="entry name" value="PurM C-terminal domain-like"/>
    <property type="match status" value="1"/>
</dbReference>
<dbReference type="GO" id="GO:0046084">
    <property type="term" value="P:adenine biosynthetic process"/>
    <property type="evidence" value="ECO:0007669"/>
    <property type="project" value="TreeGrafter"/>
</dbReference>
<comment type="similarity">
    <text evidence="2 13">Belongs to the AIR synthase family.</text>
</comment>
<comment type="pathway">
    <text evidence="1 13">Purine metabolism; IMP biosynthesis via de novo pathway; 5-amino-1-(5-phospho-D-ribosyl)imidazole from N(2)-formyl-N(1)-(5-phospho-D-ribosyl)glycinamide: step 2/2.</text>
</comment>
<evidence type="ECO:0000256" key="1">
    <source>
        <dbReference type="ARBA" id="ARBA00004686"/>
    </source>
</evidence>
<dbReference type="Pfam" id="PF02769">
    <property type="entry name" value="AIRS_C"/>
    <property type="match status" value="1"/>
</dbReference>
<evidence type="ECO:0000256" key="5">
    <source>
        <dbReference type="ARBA" id="ARBA00022598"/>
    </source>
</evidence>
<dbReference type="UniPathway" id="UPA00074">
    <property type="reaction ID" value="UER00129"/>
</dbReference>
<comment type="catalytic activity">
    <reaction evidence="12 13">
        <text>2-formamido-N(1)-(5-O-phospho-beta-D-ribosyl)acetamidine + ATP = 5-amino-1-(5-phospho-beta-D-ribosyl)imidazole + ADP + phosphate + H(+)</text>
        <dbReference type="Rhea" id="RHEA:23032"/>
        <dbReference type="ChEBI" id="CHEBI:15378"/>
        <dbReference type="ChEBI" id="CHEBI:30616"/>
        <dbReference type="ChEBI" id="CHEBI:43474"/>
        <dbReference type="ChEBI" id="CHEBI:137981"/>
        <dbReference type="ChEBI" id="CHEBI:147287"/>
        <dbReference type="ChEBI" id="CHEBI:456216"/>
        <dbReference type="EC" id="6.3.3.1"/>
    </reaction>
</comment>
<dbReference type="GO" id="GO:0005829">
    <property type="term" value="C:cytosol"/>
    <property type="evidence" value="ECO:0007669"/>
    <property type="project" value="TreeGrafter"/>
</dbReference>
<evidence type="ECO:0000256" key="3">
    <source>
        <dbReference type="ARBA" id="ARBA00013047"/>
    </source>
</evidence>
<evidence type="ECO:0000256" key="8">
    <source>
        <dbReference type="ARBA" id="ARBA00022840"/>
    </source>
</evidence>
<evidence type="ECO:0000256" key="6">
    <source>
        <dbReference type="ARBA" id="ARBA00022741"/>
    </source>
</evidence>
<dbReference type="InterPro" id="IPR036676">
    <property type="entry name" value="PurM-like_C_sf"/>
</dbReference>
<dbReference type="GO" id="GO:0004641">
    <property type="term" value="F:phosphoribosylformylglycinamidine cyclo-ligase activity"/>
    <property type="evidence" value="ECO:0007669"/>
    <property type="project" value="UniProtKB-UniRule"/>
</dbReference>
<dbReference type="Gene3D" id="3.90.650.10">
    <property type="entry name" value="PurM-like C-terminal domain"/>
    <property type="match status" value="1"/>
</dbReference>
<evidence type="ECO:0000256" key="11">
    <source>
        <dbReference type="ARBA" id="ARBA00033093"/>
    </source>
</evidence>
<dbReference type="GO" id="GO:0005524">
    <property type="term" value="F:ATP binding"/>
    <property type="evidence" value="ECO:0007669"/>
    <property type="project" value="UniProtKB-KW"/>
</dbReference>
<evidence type="ECO:0000256" key="12">
    <source>
        <dbReference type="ARBA" id="ARBA00049057"/>
    </source>
</evidence>
<dbReference type="PATRIC" id="fig|1461581.3.peg.704"/>
<dbReference type="InterPro" id="IPR010918">
    <property type="entry name" value="PurM-like_C_dom"/>
</dbReference>
<keyword evidence="5 13" id="KW-0436">Ligase</keyword>
<comment type="subcellular location">
    <subcellularLocation>
        <location evidence="13">Cytoplasm</location>
    </subcellularLocation>
</comment>
<dbReference type="NCBIfam" id="TIGR00878">
    <property type="entry name" value="purM"/>
    <property type="match status" value="1"/>
</dbReference>
<organism evidence="16">
    <name type="scientific">Pseudomonas saudimassiliensis</name>
    <dbReference type="NCBI Taxonomy" id="1461581"/>
    <lineage>
        <taxon>Bacteria</taxon>
        <taxon>Pseudomonadati</taxon>
        <taxon>Pseudomonadota</taxon>
        <taxon>Gammaproteobacteria</taxon>
        <taxon>Pseudomonadales</taxon>
        <taxon>Pseudomonadaceae</taxon>
        <taxon>Pseudomonas</taxon>
    </lineage>
</organism>
<dbReference type="Pfam" id="PF00586">
    <property type="entry name" value="AIRS"/>
    <property type="match status" value="1"/>
</dbReference>
<dbReference type="GO" id="GO:0006189">
    <property type="term" value="P:'de novo' IMP biosynthetic process"/>
    <property type="evidence" value="ECO:0007669"/>
    <property type="project" value="UniProtKB-UniRule"/>
</dbReference>
<evidence type="ECO:0000256" key="10">
    <source>
        <dbReference type="ARBA" id="ARBA00032931"/>
    </source>
</evidence>
<dbReference type="EMBL" id="LM997413">
    <property type="protein sequence ID" value="CEA02326.1"/>
    <property type="molecule type" value="Genomic_DNA"/>
</dbReference>
<dbReference type="HAMAP" id="MF_00741">
    <property type="entry name" value="AIRS"/>
    <property type="match status" value="1"/>
</dbReference>
<accession>A0A078MC89</accession>